<dbReference type="Proteomes" id="UP001185012">
    <property type="component" value="Unassembled WGS sequence"/>
</dbReference>
<dbReference type="Gene3D" id="1.10.1510.10">
    <property type="entry name" value="Uncharacterised protein YqeY/AIM41 PF09424, N-terminal domain"/>
    <property type="match status" value="1"/>
</dbReference>
<dbReference type="Pfam" id="PF09424">
    <property type="entry name" value="YqeY"/>
    <property type="match status" value="1"/>
</dbReference>
<evidence type="ECO:0000313" key="1">
    <source>
        <dbReference type="EMBL" id="MDR6225053.1"/>
    </source>
</evidence>
<name>A0ABU1IJW2_9BACL</name>
<dbReference type="InterPro" id="IPR023168">
    <property type="entry name" value="GatB_Yqey_C_2"/>
</dbReference>
<dbReference type="SUPFAM" id="SSF89095">
    <property type="entry name" value="GatB/YqeY motif"/>
    <property type="match status" value="1"/>
</dbReference>
<accession>A0ABU1IJW2</accession>
<dbReference type="PANTHER" id="PTHR28055:SF1">
    <property type="entry name" value="ALTERED INHERITANCE OF MITOCHONDRIA PROTEIN 41, MITOCHONDRIAL"/>
    <property type="match status" value="1"/>
</dbReference>
<dbReference type="InterPro" id="IPR019004">
    <property type="entry name" value="YqeY/Aim41"/>
</dbReference>
<dbReference type="InterPro" id="IPR042184">
    <property type="entry name" value="YqeY/Aim41_N"/>
</dbReference>
<keyword evidence="2" id="KW-1185">Reference proteome</keyword>
<dbReference type="PANTHER" id="PTHR28055">
    <property type="entry name" value="ALTERED INHERITANCE OF MITOCHONDRIA PROTEIN 41, MITOCHONDRIAL"/>
    <property type="match status" value="1"/>
</dbReference>
<reference evidence="1 2" key="1">
    <citation type="submission" date="2023-07" db="EMBL/GenBank/DDBJ databases">
        <title>Genomic Encyclopedia of Type Strains, Phase IV (KMG-IV): sequencing the most valuable type-strain genomes for metagenomic binning, comparative biology and taxonomic classification.</title>
        <authorList>
            <person name="Goeker M."/>
        </authorList>
    </citation>
    <scope>NUCLEOTIDE SEQUENCE [LARGE SCALE GENOMIC DNA]</scope>
    <source>
        <strain evidence="1 2">DSM 45903</strain>
    </source>
</reference>
<gene>
    <name evidence="1" type="ORF">JOE21_001044</name>
</gene>
<dbReference type="RefSeq" id="WP_309863206.1">
    <property type="nucleotide sequence ID" value="NZ_JAVDQG010000002.1"/>
</dbReference>
<evidence type="ECO:0000313" key="2">
    <source>
        <dbReference type="Proteomes" id="UP001185012"/>
    </source>
</evidence>
<organism evidence="1 2">
    <name type="scientific">Desmospora profundinema</name>
    <dbReference type="NCBI Taxonomy" id="1571184"/>
    <lineage>
        <taxon>Bacteria</taxon>
        <taxon>Bacillati</taxon>
        <taxon>Bacillota</taxon>
        <taxon>Bacilli</taxon>
        <taxon>Bacillales</taxon>
        <taxon>Thermoactinomycetaceae</taxon>
        <taxon>Desmospora</taxon>
    </lineage>
</organism>
<dbReference type="Gene3D" id="1.10.10.410">
    <property type="match status" value="1"/>
</dbReference>
<dbReference type="EMBL" id="JAVDQG010000002">
    <property type="protein sequence ID" value="MDR6225053.1"/>
    <property type="molecule type" value="Genomic_DNA"/>
</dbReference>
<proteinExistence type="predicted"/>
<dbReference type="InterPro" id="IPR003789">
    <property type="entry name" value="Asn/Gln_tRNA_amidoTrase-B-like"/>
</dbReference>
<protein>
    <submittedName>
        <fullName evidence="1">Uncharacterized protein YqeY</fullName>
    </submittedName>
</protein>
<sequence length="147" mass="16773">MTLIERLNQDMKTAMKNKDKETLSVIRMVRSSLKNREIELKRPLNEEEALDVVIKELKQQQDSLVEFDRAGRDDLAEKARSEIAVLERYLPEPLSDEELRSIVQKAVNRTGAASKADMGKVMKAVMPEVKGRADGKRVNRLVLEVLQ</sequence>
<comment type="caution">
    <text evidence="1">The sequence shown here is derived from an EMBL/GenBank/DDBJ whole genome shotgun (WGS) entry which is preliminary data.</text>
</comment>